<dbReference type="Proteomes" id="UP001055712">
    <property type="component" value="Unassembled WGS sequence"/>
</dbReference>
<dbReference type="GO" id="GO:0016226">
    <property type="term" value="P:iron-sulfur cluster assembly"/>
    <property type="evidence" value="ECO:0007669"/>
    <property type="project" value="InterPro"/>
</dbReference>
<comment type="similarity">
    <text evidence="1">Belongs to the HesB/IscA family.</text>
</comment>
<reference evidence="5" key="2">
    <citation type="submission" date="2020-11" db="EMBL/GenBank/DDBJ databases">
        <authorList>
            <person name="Cecchin M."/>
            <person name="Marcolungo L."/>
            <person name="Rossato M."/>
            <person name="Girolomoni L."/>
            <person name="Cosentino E."/>
            <person name="Cuine S."/>
            <person name="Li-Beisson Y."/>
            <person name="Delledonne M."/>
            <person name="Ballottari M."/>
        </authorList>
    </citation>
    <scope>NUCLEOTIDE SEQUENCE</scope>
    <source>
        <strain evidence="5">211/11P</strain>
        <tissue evidence="5">Whole cell</tissue>
    </source>
</reference>
<organism evidence="5 6">
    <name type="scientific">Chlorella vulgaris</name>
    <name type="common">Green alga</name>
    <dbReference type="NCBI Taxonomy" id="3077"/>
    <lineage>
        <taxon>Eukaryota</taxon>
        <taxon>Viridiplantae</taxon>
        <taxon>Chlorophyta</taxon>
        <taxon>core chlorophytes</taxon>
        <taxon>Trebouxiophyceae</taxon>
        <taxon>Chlorellales</taxon>
        <taxon>Chlorellaceae</taxon>
        <taxon>Chlorella clade</taxon>
        <taxon>Chlorella</taxon>
    </lineage>
</organism>
<comment type="function">
    <text evidence="2">Involved in the assembly of mitochondrial iron-sulfur proteins. Probably involved in the binding of an intermediate of Fe/S cluster assembly.</text>
</comment>
<evidence type="ECO:0000256" key="1">
    <source>
        <dbReference type="ARBA" id="ARBA00006718"/>
    </source>
</evidence>
<reference evidence="5" key="1">
    <citation type="journal article" date="2019" name="Plant J.">
        <title>Chlorella vulgaris genome assembly and annotation reveals the molecular basis for metabolic acclimation to high light conditions.</title>
        <authorList>
            <person name="Cecchin M."/>
            <person name="Marcolungo L."/>
            <person name="Rossato M."/>
            <person name="Girolomoni L."/>
            <person name="Cosentino E."/>
            <person name="Cuine S."/>
            <person name="Li-Beisson Y."/>
            <person name="Delledonne M."/>
            <person name="Ballottari M."/>
        </authorList>
    </citation>
    <scope>NUCLEOTIDE SEQUENCE</scope>
    <source>
        <strain evidence="5">211/11P</strain>
    </source>
</reference>
<dbReference type="Gene3D" id="2.60.300.12">
    <property type="entry name" value="HesB-like domain"/>
    <property type="match status" value="1"/>
</dbReference>
<evidence type="ECO:0000256" key="3">
    <source>
        <dbReference type="SAM" id="MobiDB-lite"/>
    </source>
</evidence>
<name>A0A9D4YWS7_CHLVU</name>
<dbReference type="InterPro" id="IPR050322">
    <property type="entry name" value="Fe-S_cluster_asmbl/transfer"/>
</dbReference>
<feature type="domain" description="Core" evidence="4">
    <location>
        <begin position="25"/>
        <end position="124"/>
    </location>
</feature>
<dbReference type="GO" id="GO:0051537">
    <property type="term" value="F:2 iron, 2 sulfur cluster binding"/>
    <property type="evidence" value="ECO:0007669"/>
    <property type="project" value="TreeGrafter"/>
</dbReference>
<protein>
    <recommendedName>
        <fullName evidence="4">Core domain-containing protein</fullName>
    </recommendedName>
</protein>
<sequence length="177" mass="18498">MVHGGLAALAQAVRRAVPRPRKAALELTDTAVARVKDLLQKRDKEFLKLGVKTRGCNGLAYTLNYADSKGRFDELVEQAGVKVLIDPAALMHVLGTRMDFVEDRLRSEFVFVNPNASGTCGCGESFTVDPVAARRNEATAKDAGGMSGAVVGSSSSEREGSSQSSGALAAASGGQQG</sequence>
<dbReference type="InterPro" id="IPR000361">
    <property type="entry name" value="ATAP_core_dom"/>
</dbReference>
<dbReference type="InterPro" id="IPR016092">
    <property type="entry name" value="ATAP"/>
</dbReference>
<accession>A0A9D4YWS7</accession>
<dbReference type="InterPro" id="IPR035903">
    <property type="entry name" value="HesB-like_dom_sf"/>
</dbReference>
<dbReference type="PANTHER" id="PTHR10072">
    <property type="entry name" value="IRON-SULFUR CLUSTER ASSEMBLY PROTEIN"/>
    <property type="match status" value="1"/>
</dbReference>
<keyword evidence="6" id="KW-1185">Reference proteome</keyword>
<dbReference type="OrthoDB" id="333486at2759"/>
<evidence type="ECO:0000259" key="4">
    <source>
        <dbReference type="Pfam" id="PF01521"/>
    </source>
</evidence>
<evidence type="ECO:0000313" key="6">
    <source>
        <dbReference type="Proteomes" id="UP001055712"/>
    </source>
</evidence>
<dbReference type="SUPFAM" id="SSF89360">
    <property type="entry name" value="HesB-like domain"/>
    <property type="match status" value="1"/>
</dbReference>
<evidence type="ECO:0000313" key="5">
    <source>
        <dbReference type="EMBL" id="KAI3430751.1"/>
    </source>
</evidence>
<feature type="compositionally biased region" description="Low complexity" evidence="3">
    <location>
        <begin position="148"/>
        <end position="177"/>
    </location>
</feature>
<dbReference type="Pfam" id="PF01521">
    <property type="entry name" value="Fe-S_biosyn"/>
    <property type="match status" value="1"/>
</dbReference>
<dbReference type="AlphaFoldDB" id="A0A9D4YWS7"/>
<dbReference type="FunFam" id="2.60.300.12:FF:000001">
    <property type="entry name" value="Iron-binding protein IscA"/>
    <property type="match status" value="1"/>
</dbReference>
<dbReference type="GO" id="GO:0005739">
    <property type="term" value="C:mitochondrion"/>
    <property type="evidence" value="ECO:0007669"/>
    <property type="project" value="TreeGrafter"/>
</dbReference>
<dbReference type="PANTHER" id="PTHR10072:SF41">
    <property type="entry name" value="IRON-SULFUR CLUSTER ASSEMBLY 1 HOMOLOG, MITOCHONDRIAL"/>
    <property type="match status" value="1"/>
</dbReference>
<comment type="caution">
    <text evidence="5">The sequence shown here is derived from an EMBL/GenBank/DDBJ whole genome shotgun (WGS) entry which is preliminary data.</text>
</comment>
<proteinExistence type="inferred from homology"/>
<evidence type="ECO:0000256" key="2">
    <source>
        <dbReference type="ARBA" id="ARBA00057984"/>
    </source>
</evidence>
<dbReference type="EMBL" id="SIDB01000007">
    <property type="protein sequence ID" value="KAI3430751.1"/>
    <property type="molecule type" value="Genomic_DNA"/>
</dbReference>
<gene>
    <name evidence="5" type="ORF">D9Q98_009163</name>
</gene>
<feature type="region of interest" description="Disordered" evidence="3">
    <location>
        <begin position="137"/>
        <end position="177"/>
    </location>
</feature>
<dbReference type="NCBIfam" id="TIGR00049">
    <property type="entry name" value="iron-sulfur cluster assembly accessory protein"/>
    <property type="match status" value="1"/>
</dbReference>
<dbReference type="InterPro" id="IPR017870">
    <property type="entry name" value="FeS_cluster_insertion_CS"/>
</dbReference>
<dbReference type="PROSITE" id="PS01152">
    <property type="entry name" value="HESB"/>
    <property type="match status" value="1"/>
</dbReference>